<gene>
    <name evidence="4" type="ORF">EZS28_000400</name>
</gene>
<feature type="region of interest" description="Disordered" evidence="3">
    <location>
        <begin position="319"/>
        <end position="341"/>
    </location>
</feature>
<feature type="compositionally biased region" description="Basic and acidic residues" evidence="3">
    <location>
        <begin position="405"/>
        <end position="421"/>
    </location>
</feature>
<dbReference type="InterPro" id="IPR011990">
    <property type="entry name" value="TPR-like_helical_dom_sf"/>
</dbReference>
<feature type="coiled-coil region" evidence="2">
    <location>
        <begin position="566"/>
        <end position="593"/>
    </location>
</feature>
<keyword evidence="2" id="KW-0175">Coiled coil</keyword>
<feature type="region of interest" description="Disordered" evidence="3">
    <location>
        <begin position="617"/>
        <end position="643"/>
    </location>
</feature>
<sequence length="1157" mass="134841">MNNRGFERVGELIEQRHYADALKQANNFIQRTPNDARLLAMRAKALQELGNKEEALAQINQIIDMHNTDFWVSRMVQQVLFCLGKQDELLKDSEKLYKDNPTESNARELFIKYTYSDQLQKQQQLAIQMYKQWKKPIYQLWIITSLLQQAIVTPNSAQKSMFLKLAEGFVLQRMKEHKLNTVSELHLYFQILRMMDKYNEILKCLTDKHMSSLFQIPEDYLEIVVEVLLEISDQEKKKINLDLKESELKQGQEQVEQQQSKEWIVLKGYINRISKCLLIQFNGDNWKWIQWYIKSFIDLRDHNFTLEFEQQIENEAKEYYQKQQEDKSQDKEKEKQQPINIQPSETIKTVSFILQLPSSPIKLPLIGQKNQQSSENLPESIVNHFEGLKHFIPVNRIIKCEQEQELAKEKEQEQQKDKDTELGQQQTEDPFQPDHTNEQMRKFIKEELFQLNPLLRGSRFAEIELEIILNKEQQQIESEKTEQKDQQTELKICDKSKSDENELSNVGQLIQQFIRDFSPKPSCSNDIQKYFNQLNIKEQKSIIDSLIYDILQNVQYEKVQNEEDSQIKVSQKIKNSEEKEKELKNEEQFYIRQCYSLGTAISLNVLYQQNSRHIARSQQLNDQKQSINVQSQSSSSSSSSNHVQFLLHKSENARSIFSRINKQRNDDKQIQQQQLPDGVPNGVRLKTELYYPPENLMAAYILTSAAARQLWEESYEIKERLMDIECDIMREDEEDDEQRLIKDKEKDKEKYQDIKQKQIANEQSWVQSIHNQISKQIQAASILDHALSNGDVIHFLPKQQLVSLHLSLCSTETAFFRYKELGLKHVQQESLFFFIFPSLLLNWDTKNIKLICNRVESFHEEFLREGHEYIQKCYISQLPDNDKIEQENNNTNNNNGSHLGLITEFYKFEKKMKDSLELATAHATTRMMTSLDMICAALHQTALNIDPSVGSNKKGSSQQSSQQQSGLFGFIEGWDVAHSLDSKISTDLIMKEEQQQSKETQFHSQMYEIKPFNSLSSFSEPTDIINDIDNRLSSNTDVSIYDSPLSIKYDLKKISGQSRNARKKKKSSGDASDDAVIGEIRALIRDLCRDTSDQFIQFAQVLSTTRIALTPPESRSESSAEASQIASSGSTALRETLQKLSNFIRQRSAEAAVLKWK</sequence>
<dbReference type="PANTHER" id="PTHR22767">
    <property type="entry name" value="N-TERMINAL ACETYLTRANSFERASE-RELATED"/>
    <property type="match status" value="1"/>
</dbReference>
<comment type="caution">
    <text evidence="4">The sequence shown here is derived from an EMBL/GenBank/DDBJ whole genome shotgun (WGS) entry which is preliminary data.</text>
</comment>
<feature type="compositionally biased region" description="Low complexity" evidence="3">
    <location>
        <begin position="630"/>
        <end position="640"/>
    </location>
</feature>
<name>A0A5J4XC20_9EUKA</name>
<dbReference type="Gene3D" id="1.25.40.10">
    <property type="entry name" value="Tetratricopeptide repeat domain"/>
    <property type="match status" value="1"/>
</dbReference>
<accession>A0A5J4XC20</accession>
<dbReference type="PANTHER" id="PTHR22767:SF3">
    <property type="entry name" value="N-ALPHA-ACETYLTRANSFERASE 25, NATB AUXILIARY SUBUNIT"/>
    <property type="match status" value="1"/>
</dbReference>
<dbReference type="InterPro" id="IPR019183">
    <property type="entry name" value="NAA25_NatB_aux_su"/>
</dbReference>
<protein>
    <submittedName>
        <fullName evidence="4">Uncharacterized protein</fullName>
    </submittedName>
</protein>
<evidence type="ECO:0000256" key="2">
    <source>
        <dbReference type="SAM" id="Coils"/>
    </source>
</evidence>
<comment type="similarity">
    <text evidence="1">Belongs to the MDM20/NAA25 family.</text>
</comment>
<dbReference type="Pfam" id="PF09797">
    <property type="entry name" value="NatB_MDM20"/>
    <property type="match status" value="2"/>
</dbReference>
<feature type="compositionally biased region" description="Basic and acidic residues" evidence="3">
    <location>
        <begin position="319"/>
        <end position="336"/>
    </location>
</feature>
<dbReference type="SUPFAM" id="SSF48452">
    <property type="entry name" value="TPR-like"/>
    <property type="match status" value="1"/>
</dbReference>
<feature type="region of interest" description="Disordered" evidence="3">
    <location>
        <begin position="405"/>
        <end position="435"/>
    </location>
</feature>
<evidence type="ECO:0000313" key="5">
    <source>
        <dbReference type="Proteomes" id="UP000324800"/>
    </source>
</evidence>
<dbReference type="EMBL" id="SNRW01000032">
    <property type="protein sequence ID" value="KAA6404069.1"/>
    <property type="molecule type" value="Genomic_DNA"/>
</dbReference>
<evidence type="ECO:0000256" key="3">
    <source>
        <dbReference type="SAM" id="MobiDB-lite"/>
    </source>
</evidence>
<evidence type="ECO:0000313" key="4">
    <source>
        <dbReference type="EMBL" id="KAA6404069.1"/>
    </source>
</evidence>
<evidence type="ECO:0000256" key="1">
    <source>
        <dbReference type="ARBA" id="ARBA00006298"/>
    </source>
</evidence>
<feature type="coiled-coil region" evidence="2">
    <location>
        <begin position="730"/>
        <end position="761"/>
    </location>
</feature>
<dbReference type="AlphaFoldDB" id="A0A5J4XC20"/>
<dbReference type="OrthoDB" id="1874341at2759"/>
<reference evidence="4 5" key="1">
    <citation type="submission" date="2019-03" db="EMBL/GenBank/DDBJ databases">
        <title>Single cell metagenomics reveals metabolic interactions within the superorganism composed of flagellate Streblomastix strix and complex community of Bacteroidetes bacteria on its surface.</title>
        <authorList>
            <person name="Treitli S.C."/>
            <person name="Kolisko M."/>
            <person name="Husnik F."/>
            <person name="Keeling P."/>
            <person name="Hampl V."/>
        </authorList>
    </citation>
    <scope>NUCLEOTIDE SEQUENCE [LARGE SCALE GENOMIC DNA]</scope>
    <source>
        <strain evidence="4">ST1C</strain>
    </source>
</reference>
<feature type="compositionally biased region" description="Polar residues" evidence="3">
    <location>
        <begin position="617"/>
        <end position="629"/>
    </location>
</feature>
<organism evidence="4 5">
    <name type="scientific">Streblomastix strix</name>
    <dbReference type="NCBI Taxonomy" id="222440"/>
    <lineage>
        <taxon>Eukaryota</taxon>
        <taxon>Metamonada</taxon>
        <taxon>Preaxostyla</taxon>
        <taxon>Oxymonadida</taxon>
        <taxon>Streblomastigidae</taxon>
        <taxon>Streblomastix</taxon>
    </lineage>
</organism>
<dbReference type="GO" id="GO:0031416">
    <property type="term" value="C:NatB complex"/>
    <property type="evidence" value="ECO:0007669"/>
    <property type="project" value="TreeGrafter"/>
</dbReference>
<proteinExistence type="inferred from homology"/>
<dbReference type="Proteomes" id="UP000324800">
    <property type="component" value="Unassembled WGS sequence"/>
</dbReference>